<dbReference type="GO" id="GO:0004618">
    <property type="term" value="F:phosphoglycerate kinase activity"/>
    <property type="evidence" value="ECO:0007669"/>
    <property type="project" value="UniProtKB-EC"/>
</dbReference>
<dbReference type="PANTHER" id="PTHR11406">
    <property type="entry name" value="PHOSPHOGLYCERATE KINASE"/>
    <property type="match status" value="1"/>
</dbReference>
<keyword evidence="8" id="KW-0067">ATP-binding</keyword>
<evidence type="ECO:0000256" key="1">
    <source>
        <dbReference type="ARBA" id="ARBA00000642"/>
    </source>
</evidence>
<evidence type="ECO:0000313" key="12">
    <source>
        <dbReference type="EMBL" id="KAL0265485.1"/>
    </source>
</evidence>
<dbReference type="InterPro" id="IPR015824">
    <property type="entry name" value="Phosphoglycerate_kinase_N"/>
</dbReference>
<dbReference type="Pfam" id="PF00162">
    <property type="entry name" value="PGK"/>
    <property type="match status" value="1"/>
</dbReference>
<keyword evidence="9" id="KW-0460">Magnesium</keyword>
<keyword evidence="7 10" id="KW-0418">Kinase</keyword>
<dbReference type="AlphaFoldDB" id="A0AAW2H700"/>
<evidence type="ECO:0000256" key="3">
    <source>
        <dbReference type="ARBA" id="ARBA00008982"/>
    </source>
</evidence>
<keyword evidence="6" id="KW-0547">Nucleotide-binding</keyword>
<evidence type="ECO:0000256" key="5">
    <source>
        <dbReference type="ARBA" id="ARBA00022679"/>
    </source>
</evidence>
<dbReference type="PANTHER" id="PTHR11406:SF23">
    <property type="entry name" value="PHOSPHOGLYCERATE KINASE 1, CHLOROPLASTIC-RELATED"/>
    <property type="match status" value="1"/>
</dbReference>
<dbReference type="InterPro" id="IPR036043">
    <property type="entry name" value="Phosphoglycerate_kinase_sf"/>
</dbReference>
<accession>A0AAW2H700</accession>
<comment type="subunit">
    <text evidence="11">Monomer.</text>
</comment>
<dbReference type="EMBL" id="JARGDH010000023">
    <property type="protein sequence ID" value="KAL0265485.1"/>
    <property type="molecule type" value="Genomic_DNA"/>
</dbReference>
<dbReference type="GO" id="GO:0006094">
    <property type="term" value="P:gluconeogenesis"/>
    <property type="evidence" value="ECO:0007669"/>
    <property type="project" value="TreeGrafter"/>
</dbReference>
<comment type="caution">
    <text evidence="12">The sequence shown here is derived from an EMBL/GenBank/DDBJ whole genome shotgun (WGS) entry which is preliminary data.</text>
</comment>
<evidence type="ECO:0000256" key="7">
    <source>
        <dbReference type="ARBA" id="ARBA00022777"/>
    </source>
</evidence>
<dbReference type="Gene3D" id="3.40.50.1260">
    <property type="entry name" value="Phosphoglycerate kinase, N-terminal domain"/>
    <property type="match status" value="2"/>
</dbReference>
<sequence length="303" mass="32542">MAVDCIGSQVESQVNKLEEGGILLLENLRFYKEEEANDPAFAKEVAKLGDIYVNDAFGTAHRAHASTEGLAHLLPAVGGLLMEKEDRFLGNIISHPEKLFVAIVGGSKVSSKIAVLDSLLKTADTIVIGGGMAYTFLRVQGHSIGKSLFEADYVEIAKKFLLDAQEKGVEVILPIDHMVAEKFEENAVAKYLDQVDITGDYIGMDIGRKTIEKVSKAIEKAKTIVWNGPMGVFEFKNFKQGTKEVAEAVSRNSGVTVVGGGDSVAAVNEFGLAQKMSHVSTGGGASLEYLEGIQLPGIKVLQK</sequence>
<dbReference type="GO" id="GO:0006096">
    <property type="term" value="P:glycolytic process"/>
    <property type="evidence" value="ECO:0007669"/>
    <property type="project" value="InterPro"/>
</dbReference>
<dbReference type="GO" id="GO:0005524">
    <property type="term" value="F:ATP binding"/>
    <property type="evidence" value="ECO:0007669"/>
    <property type="project" value="UniProtKB-KW"/>
</dbReference>
<dbReference type="FunFam" id="3.40.50.1260:FF:000007">
    <property type="entry name" value="Phosphoglycerate kinase"/>
    <property type="match status" value="1"/>
</dbReference>
<dbReference type="PRINTS" id="PR00477">
    <property type="entry name" value="PHGLYCKINASE"/>
</dbReference>
<evidence type="ECO:0000256" key="2">
    <source>
        <dbReference type="ARBA" id="ARBA00001946"/>
    </source>
</evidence>
<reference evidence="12" key="1">
    <citation type="journal article" date="2024" name="Gigascience">
        <title>Chromosome-level genome of the poultry shaft louse Menopon gallinae provides insight into the host-switching and adaptive evolution of parasitic lice.</title>
        <authorList>
            <person name="Xu Y."/>
            <person name="Ma L."/>
            <person name="Liu S."/>
            <person name="Liang Y."/>
            <person name="Liu Q."/>
            <person name="He Z."/>
            <person name="Tian L."/>
            <person name="Duan Y."/>
            <person name="Cai W."/>
            <person name="Li H."/>
            <person name="Song F."/>
        </authorList>
    </citation>
    <scope>NUCLEOTIDE SEQUENCE</scope>
    <source>
        <strain evidence="12">Cailab_2023a</strain>
    </source>
</reference>
<comment type="similarity">
    <text evidence="3 10">Belongs to the phosphoglycerate kinase family.</text>
</comment>
<evidence type="ECO:0000256" key="11">
    <source>
        <dbReference type="RuleBase" id="RU000696"/>
    </source>
</evidence>
<evidence type="ECO:0000256" key="6">
    <source>
        <dbReference type="ARBA" id="ARBA00022741"/>
    </source>
</evidence>
<evidence type="ECO:0000256" key="9">
    <source>
        <dbReference type="ARBA" id="ARBA00022842"/>
    </source>
</evidence>
<name>A0AAW2H700_9NEOP</name>
<protein>
    <recommendedName>
        <fullName evidence="4 10">Phosphoglycerate kinase</fullName>
        <ecNumber evidence="4 10">2.7.2.3</ecNumber>
    </recommendedName>
</protein>
<gene>
    <name evidence="12" type="ORF">PYX00_010988</name>
</gene>
<comment type="cofactor">
    <cofactor evidence="2">
        <name>Mg(2+)</name>
        <dbReference type="ChEBI" id="CHEBI:18420"/>
    </cofactor>
</comment>
<comment type="pathway">
    <text evidence="10">Carbohydrate degradation; glycolysis; pyruvate from D-glyceraldehyde 3-phosphate: step 2/5.</text>
</comment>
<comment type="catalytic activity">
    <reaction evidence="1 10">
        <text>(2R)-3-phosphoglycerate + ATP = (2R)-3-phospho-glyceroyl phosphate + ADP</text>
        <dbReference type="Rhea" id="RHEA:14801"/>
        <dbReference type="ChEBI" id="CHEBI:30616"/>
        <dbReference type="ChEBI" id="CHEBI:57604"/>
        <dbReference type="ChEBI" id="CHEBI:58272"/>
        <dbReference type="ChEBI" id="CHEBI:456216"/>
        <dbReference type="EC" id="2.7.2.3"/>
    </reaction>
</comment>
<organism evidence="12">
    <name type="scientific">Menopon gallinae</name>
    <name type="common">poultry shaft louse</name>
    <dbReference type="NCBI Taxonomy" id="328185"/>
    <lineage>
        <taxon>Eukaryota</taxon>
        <taxon>Metazoa</taxon>
        <taxon>Ecdysozoa</taxon>
        <taxon>Arthropoda</taxon>
        <taxon>Hexapoda</taxon>
        <taxon>Insecta</taxon>
        <taxon>Pterygota</taxon>
        <taxon>Neoptera</taxon>
        <taxon>Paraneoptera</taxon>
        <taxon>Psocodea</taxon>
        <taxon>Troctomorpha</taxon>
        <taxon>Phthiraptera</taxon>
        <taxon>Amblycera</taxon>
        <taxon>Menoponidae</taxon>
        <taxon>Menopon</taxon>
    </lineage>
</organism>
<keyword evidence="5 10" id="KW-0808">Transferase</keyword>
<evidence type="ECO:0000256" key="4">
    <source>
        <dbReference type="ARBA" id="ARBA00013061"/>
    </source>
</evidence>
<evidence type="ECO:0000256" key="10">
    <source>
        <dbReference type="RuleBase" id="RU000532"/>
    </source>
</evidence>
<proteinExistence type="inferred from homology"/>
<dbReference type="InterPro" id="IPR001576">
    <property type="entry name" value="Phosphoglycerate_kinase"/>
</dbReference>
<evidence type="ECO:0000256" key="8">
    <source>
        <dbReference type="ARBA" id="ARBA00022840"/>
    </source>
</evidence>
<dbReference type="EC" id="2.7.2.3" evidence="4 10"/>
<dbReference type="SUPFAM" id="SSF53748">
    <property type="entry name" value="Phosphoglycerate kinase"/>
    <property type="match status" value="1"/>
</dbReference>
<dbReference type="GO" id="GO:0005829">
    <property type="term" value="C:cytosol"/>
    <property type="evidence" value="ECO:0007669"/>
    <property type="project" value="TreeGrafter"/>
</dbReference>
<dbReference type="GO" id="GO:0043531">
    <property type="term" value="F:ADP binding"/>
    <property type="evidence" value="ECO:0007669"/>
    <property type="project" value="TreeGrafter"/>
</dbReference>